<sequence>VIFHYSSYGFVLLDDVIEEFEFSCTMVQ</sequence>
<gene>
    <name evidence="1" type="ORF">METZ01_LOCUS512367</name>
</gene>
<protein>
    <submittedName>
        <fullName evidence="1">Uncharacterized protein</fullName>
    </submittedName>
</protein>
<name>A0A383ESU7_9ZZZZ</name>
<organism evidence="1">
    <name type="scientific">marine metagenome</name>
    <dbReference type="NCBI Taxonomy" id="408172"/>
    <lineage>
        <taxon>unclassified sequences</taxon>
        <taxon>metagenomes</taxon>
        <taxon>ecological metagenomes</taxon>
    </lineage>
</organism>
<feature type="non-terminal residue" evidence="1">
    <location>
        <position position="1"/>
    </location>
</feature>
<reference evidence="1" key="1">
    <citation type="submission" date="2018-05" db="EMBL/GenBank/DDBJ databases">
        <authorList>
            <person name="Lanie J.A."/>
            <person name="Ng W.-L."/>
            <person name="Kazmierczak K.M."/>
            <person name="Andrzejewski T.M."/>
            <person name="Davidsen T.M."/>
            <person name="Wayne K.J."/>
            <person name="Tettelin H."/>
            <person name="Glass J.I."/>
            <person name="Rusch D."/>
            <person name="Podicherti R."/>
            <person name="Tsui H.-C.T."/>
            <person name="Winkler M.E."/>
        </authorList>
    </citation>
    <scope>NUCLEOTIDE SEQUENCE</scope>
</reference>
<accession>A0A383ESU7</accession>
<dbReference type="AlphaFoldDB" id="A0A383ESU7"/>
<evidence type="ECO:0000313" key="1">
    <source>
        <dbReference type="EMBL" id="SVE59513.1"/>
    </source>
</evidence>
<feature type="non-terminal residue" evidence="1">
    <location>
        <position position="28"/>
    </location>
</feature>
<proteinExistence type="predicted"/>
<dbReference type="EMBL" id="UINC01228270">
    <property type="protein sequence ID" value="SVE59513.1"/>
    <property type="molecule type" value="Genomic_DNA"/>
</dbReference>